<dbReference type="AlphaFoldDB" id="A0A812N4R8"/>
<organism evidence="1 2">
    <name type="scientific">Symbiodinium natans</name>
    <dbReference type="NCBI Taxonomy" id="878477"/>
    <lineage>
        <taxon>Eukaryota</taxon>
        <taxon>Sar</taxon>
        <taxon>Alveolata</taxon>
        <taxon>Dinophyceae</taxon>
        <taxon>Suessiales</taxon>
        <taxon>Symbiodiniaceae</taxon>
        <taxon>Symbiodinium</taxon>
    </lineage>
</organism>
<proteinExistence type="predicted"/>
<evidence type="ECO:0000313" key="1">
    <source>
        <dbReference type="EMBL" id="CAE7298674.1"/>
    </source>
</evidence>
<dbReference type="EMBL" id="CAJNDS010002046">
    <property type="protein sequence ID" value="CAE7298674.1"/>
    <property type="molecule type" value="Genomic_DNA"/>
</dbReference>
<accession>A0A812N4R8</accession>
<keyword evidence="2" id="KW-1185">Reference proteome</keyword>
<gene>
    <name evidence="1" type="primary">RDH14</name>
    <name evidence="1" type="ORF">SNAT2548_LOCUS15724</name>
</gene>
<evidence type="ECO:0000313" key="2">
    <source>
        <dbReference type="Proteomes" id="UP000604046"/>
    </source>
</evidence>
<reference evidence="1" key="1">
    <citation type="submission" date="2021-02" db="EMBL/GenBank/DDBJ databases">
        <authorList>
            <person name="Dougan E. K."/>
            <person name="Rhodes N."/>
            <person name="Thang M."/>
            <person name="Chan C."/>
        </authorList>
    </citation>
    <scope>NUCLEOTIDE SEQUENCE</scope>
</reference>
<protein>
    <submittedName>
        <fullName evidence="1">RDH14 protein</fullName>
    </submittedName>
</protein>
<sequence>MAFALIGRAYRANRALRPCSRSKKFALAVMTGLVVDDAEERLGWRDDFVPELLDKYPQLCLLVLRRSPLYRLDGDGGERWKPVNIALGPLPEMEAAQLFLQRLHRPIFPADLSRDTEKAGEPLRPNEDLLRRMMALPALAACKGFPRKVVRLAAEVTWELPSLLHLQPEI</sequence>
<name>A0A812N4R8_9DINO</name>
<comment type="caution">
    <text evidence="1">The sequence shown here is derived from an EMBL/GenBank/DDBJ whole genome shotgun (WGS) entry which is preliminary data.</text>
</comment>
<dbReference type="Proteomes" id="UP000604046">
    <property type="component" value="Unassembled WGS sequence"/>
</dbReference>
<dbReference type="OrthoDB" id="1274115at2759"/>